<dbReference type="Proteomes" id="UP000256970">
    <property type="component" value="Unassembled WGS sequence"/>
</dbReference>
<feature type="compositionally biased region" description="Basic and acidic residues" evidence="1">
    <location>
        <begin position="325"/>
        <end position="343"/>
    </location>
</feature>
<dbReference type="EMBL" id="FNXT01000284">
    <property type="protein sequence ID" value="SZX63096.1"/>
    <property type="molecule type" value="Genomic_DNA"/>
</dbReference>
<protein>
    <recommendedName>
        <fullName evidence="4">BACK domain-containing protein</fullName>
    </recommendedName>
</protein>
<gene>
    <name evidence="2" type="ORF">BQ4739_LOCUS3659</name>
</gene>
<evidence type="ECO:0000313" key="3">
    <source>
        <dbReference type="Proteomes" id="UP000256970"/>
    </source>
</evidence>
<reference evidence="2 3" key="1">
    <citation type="submission" date="2016-10" db="EMBL/GenBank/DDBJ databases">
        <authorList>
            <person name="Cai Z."/>
        </authorList>
    </citation>
    <scope>NUCLEOTIDE SEQUENCE [LARGE SCALE GENOMIC DNA]</scope>
</reference>
<organism evidence="2 3">
    <name type="scientific">Tetradesmus obliquus</name>
    <name type="common">Green alga</name>
    <name type="synonym">Acutodesmus obliquus</name>
    <dbReference type="NCBI Taxonomy" id="3088"/>
    <lineage>
        <taxon>Eukaryota</taxon>
        <taxon>Viridiplantae</taxon>
        <taxon>Chlorophyta</taxon>
        <taxon>core chlorophytes</taxon>
        <taxon>Chlorophyceae</taxon>
        <taxon>CS clade</taxon>
        <taxon>Sphaeropleales</taxon>
        <taxon>Scenedesmaceae</taxon>
        <taxon>Tetradesmus</taxon>
    </lineage>
</organism>
<feature type="compositionally biased region" description="Acidic residues" evidence="1">
    <location>
        <begin position="310"/>
        <end position="319"/>
    </location>
</feature>
<name>A0A383VFD2_TETOB</name>
<evidence type="ECO:0008006" key="4">
    <source>
        <dbReference type="Google" id="ProtNLM"/>
    </source>
</evidence>
<accession>A0A383VFD2</accession>
<sequence length="393" mass="41498">MAAYKPLYEAAAARVRQDLEVVCQDTAVLWPKLLQLPQLALHKLLSNGAHIASEDTVIYVIQSWAAAQQQQPSLQQMKQLCKTIDIQSCSAVYLASVLPGWRFIAQCFTAQELALAVLAASSARVLDAMHEAGAGGRSAVVNKELKELRLALFTGSGLAGTEHGDLWLWLQGIRRMPSDLSDLLDLQHSVPLQLLEAAVTAALAPGAAEAGLQEPTAYQWSIPAWQGRTYSLWLQATPATAAAAAAAAAARAPAAARAAAPAPAAAAAAAGVSSSSSCSCRQLEADTGAAGIANVRICALPKPARAAAVDADDDDDDAPAAEVPKGSDTDGKQAQLQRKESQSRRFSVPGFCGISSFSSYVEFERQLRQKGLVHPDRGGRSKLQLQLQLMITQ</sequence>
<evidence type="ECO:0000313" key="2">
    <source>
        <dbReference type="EMBL" id="SZX63096.1"/>
    </source>
</evidence>
<evidence type="ECO:0000256" key="1">
    <source>
        <dbReference type="SAM" id="MobiDB-lite"/>
    </source>
</evidence>
<proteinExistence type="predicted"/>
<dbReference type="AlphaFoldDB" id="A0A383VFD2"/>
<keyword evidence="3" id="KW-1185">Reference proteome</keyword>
<feature type="region of interest" description="Disordered" evidence="1">
    <location>
        <begin position="309"/>
        <end position="343"/>
    </location>
</feature>